<protein>
    <submittedName>
        <fullName evidence="1">CDP-glycerol:poly(Glycerophosphate) glycerophosphotransferase</fullName>
    </submittedName>
</protein>
<reference evidence="1 2" key="1">
    <citation type="submission" date="2019-06" db="EMBL/GenBank/DDBJ databases">
        <title>Sorghum-associated microbial communities from plants grown in Nebraska, USA.</title>
        <authorList>
            <person name="Schachtman D."/>
        </authorList>
    </citation>
    <scope>NUCLEOTIDE SEQUENCE [LARGE SCALE GENOMIC DNA]</scope>
    <source>
        <strain evidence="1 2">2482</strain>
    </source>
</reference>
<dbReference type="Gene3D" id="3.40.50.12580">
    <property type="match status" value="1"/>
</dbReference>
<dbReference type="InterPro" id="IPR051612">
    <property type="entry name" value="Teichoic_Acid_Biosynth"/>
</dbReference>
<keyword evidence="2" id="KW-1185">Reference proteome</keyword>
<sequence length="860" mass="101968">MRCIQLLDLDFNNGVLTGILTNNTEVFHENRLTFFLYSKELKTVKSVLAHITKVTKQQIHFKFPLQFDFLTPNDNSVGTLDLYVTLADNQKYRLIIRSTHLYNKITYSPFYYQMNNQIAFFTLKKRKLAIVYGNTTNPLQNMKRDKVIISDISFNVLEKTLSFKVNGPINQHLSGVVLVDRSSKTEWVERIQPTDNGIIHIHLTHFSNTYYDQFSRWDVFLETVNFSGEQERSKLGQFDKPSAPKFKRYFHSSPTKGVNAITPYLTEQNGLSLVISEPRQIASEKLNTKLKVTNFTMKRNIIEGKVYVQFPELSSFHVKSLVLKYRNQTEHIEYGFPILENKRSQSDCVAIFSIDIAKLELQNFYWDFYLLVDANNEDCLIRLKNPTGIVRRHINKQSEIQSYTYDNGYWVHPYMTASNTIALLYKVKEEYETSWYYFKEKLAYFLYLSFKWYFDQKNIWLGFEKFSDSAQDNGFYFFQYCYQQRKHKNFYYVIKNESPDYDNLQAMSDKVVHYMSFKYMVYVFAASLLISSESKGHLYDLRVQKGLLKKAIDRKRQVFLQHGVIGLKRVNQIFKKTGKGAVDLFVVSSEHEKGIIKKNFGYKEEEIILTGLSRWDVLTDQSNGQPTILVMPTWRSWMDGLPEDKFIKTEYYKQYVSILNSRLMEDTVERYAIQLNFFIHPKFKTYIDKFTSHHPRIKIYQFGDIKLNELLMHSSLLITDYSSVSWDMYYQKKPIIFFQFDLEDYLKFQGSYIDMEKDLFGDRAQNVGQLISLITMYAERDFKEKKKFASMRKQYLKYTDHQNSQRIYQEILNHKKQLVNKKRGLGLYNSSLLRTLWAYSKKNDLFFNMANYIKRLLIKS</sequence>
<gene>
    <name evidence="1" type="ORF">FB550_11832</name>
</gene>
<dbReference type="Proteomes" id="UP000319671">
    <property type="component" value="Unassembled WGS sequence"/>
</dbReference>
<dbReference type="InterPro" id="IPR043148">
    <property type="entry name" value="TagF_C"/>
</dbReference>
<accession>A0A561CMC7</accession>
<proteinExistence type="predicted"/>
<dbReference type="SUPFAM" id="SSF53756">
    <property type="entry name" value="UDP-Glycosyltransferase/glycogen phosphorylase"/>
    <property type="match status" value="1"/>
</dbReference>
<dbReference type="PANTHER" id="PTHR37316:SF3">
    <property type="entry name" value="TEICHOIC ACID GLYCEROL-PHOSPHATE TRANSFERASE"/>
    <property type="match status" value="1"/>
</dbReference>
<dbReference type="EMBL" id="VIVN01000018">
    <property type="protein sequence ID" value="TWD92401.1"/>
    <property type="molecule type" value="Genomic_DNA"/>
</dbReference>
<evidence type="ECO:0000313" key="1">
    <source>
        <dbReference type="EMBL" id="TWD92401.1"/>
    </source>
</evidence>
<keyword evidence="1" id="KW-0808">Transferase</keyword>
<dbReference type="RefSeq" id="WP_144567835.1">
    <property type="nucleotide sequence ID" value="NZ_VIVN01000018.1"/>
</dbReference>
<organism evidence="1 2">
    <name type="scientific">Neobacillus bataviensis</name>
    <dbReference type="NCBI Taxonomy" id="220685"/>
    <lineage>
        <taxon>Bacteria</taxon>
        <taxon>Bacillati</taxon>
        <taxon>Bacillota</taxon>
        <taxon>Bacilli</taxon>
        <taxon>Bacillales</taxon>
        <taxon>Bacillaceae</taxon>
        <taxon>Neobacillus</taxon>
    </lineage>
</organism>
<comment type="caution">
    <text evidence="1">The sequence shown here is derived from an EMBL/GenBank/DDBJ whole genome shotgun (WGS) entry which is preliminary data.</text>
</comment>
<dbReference type="GO" id="GO:0016020">
    <property type="term" value="C:membrane"/>
    <property type="evidence" value="ECO:0007669"/>
    <property type="project" value="InterPro"/>
</dbReference>
<evidence type="ECO:0000313" key="2">
    <source>
        <dbReference type="Proteomes" id="UP000319671"/>
    </source>
</evidence>
<dbReference type="GO" id="GO:0047355">
    <property type="term" value="F:CDP-glycerol glycerophosphotransferase activity"/>
    <property type="evidence" value="ECO:0007669"/>
    <property type="project" value="InterPro"/>
</dbReference>
<dbReference type="PANTHER" id="PTHR37316">
    <property type="entry name" value="TEICHOIC ACID GLYCEROL-PHOSPHATE PRIMASE"/>
    <property type="match status" value="1"/>
</dbReference>
<dbReference type="Pfam" id="PF04464">
    <property type="entry name" value="Glyphos_transf"/>
    <property type="match status" value="1"/>
</dbReference>
<dbReference type="AlphaFoldDB" id="A0A561CMC7"/>
<dbReference type="InterPro" id="IPR007554">
    <property type="entry name" value="Glycerophosphate_synth"/>
</dbReference>
<name>A0A561CMC7_9BACI</name>